<name>A0ABS8Z6K1_9PSEU</name>
<sequence>MEPVTVIGLGLMGKALAEAFREAGHPTTAWNRTAGKAVYQVASVSEAVSASQLVIACLTTYEATMSALAPADLSGRTLITLNTGDPAGQCH</sequence>
<proteinExistence type="predicted"/>
<dbReference type="SUPFAM" id="SSF51735">
    <property type="entry name" value="NAD(P)-binding Rossmann-fold domains"/>
    <property type="match status" value="1"/>
</dbReference>
<dbReference type="InterPro" id="IPR036291">
    <property type="entry name" value="NAD(P)-bd_dom_sf"/>
</dbReference>
<dbReference type="Proteomes" id="UP001521150">
    <property type="component" value="Unassembled WGS sequence"/>
</dbReference>
<dbReference type="EMBL" id="JAJVCN010000001">
    <property type="protein sequence ID" value="MCE7003518.1"/>
    <property type="molecule type" value="Genomic_DNA"/>
</dbReference>
<reference evidence="2 3" key="1">
    <citation type="submission" date="2021-12" db="EMBL/GenBank/DDBJ databases">
        <title>Genome sequence of Kibdelosporangium philippinense ATCC 49844.</title>
        <authorList>
            <person name="Fedorov E.A."/>
            <person name="Omeragic M."/>
            <person name="Shalygina K.F."/>
            <person name="Maclea K.S."/>
        </authorList>
    </citation>
    <scope>NUCLEOTIDE SEQUENCE [LARGE SCALE GENOMIC DNA]</scope>
    <source>
        <strain evidence="2 3">ATCC 49844</strain>
    </source>
</reference>
<dbReference type="RefSeq" id="WP_233725101.1">
    <property type="nucleotide sequence ID" value="NZ_JAJVCN010000001.1"/>
</dbReference>
<dbReference type="InterPro" id="IPR006115">
    <property type="entry name" value="6PGDH_NADP-bd"/>
</dbReference>
<comment type="caution">
    <text evidence="2">The sequence shown here is derived from an EMBL/GenBank/DDBJ whole genome shotgun (WGS) entry which is preliminary data.</text>
</comment>
<dbReference type="Gene3D" id="3.40.50.720">
    <property type="entry name" value="NAD(P)-binding Rossmann-like Domain"/>
    <property type="match status" value="1"/>
</dbReference>
<evidence type="ECO:0000259" key="1">
    <source>
        <dbReference type="Pfam" id="PF03446"/>
    </source>
</evidence>
<accession>A0ABS8Z6K1</accession>
<protein>
    <submittedName>
        <fullName evidence="2">NAD(P)-binding domain-containing protein</fullName>
    </submittedName>
</protein>
<dbReference type="Pfam" id="PF03446">
    <property type="entry name" value="NAD_binding_2"/>
    <property type="match status" value="1"/>
</dbReference>
<feature type="domain" description="6-phosphogluconate dehydrogenase NADP-binding" evidence="1">
    <location>
        <begin position="4"/>
        <end position="68"/>
    </location>
</feature>
<gene>
    <name evidence="2" type="ORF">LWC34_11855</name>
</gene>
<organism evidence="2 3">
    <name type="scientific">Kibdelosporangium philippinense</name>
    <dbReference type="NCBI Taxonomy" id="211113"/>
    <lineage>
        <taxon>Bacteria</taxon>
        <taxon>Bacillati</taxon>
        <taxon>Actinomycetota</taxon>
        <taxon>Actinomycetes</taxon>
        <taxon>Pseudonocardiales</taxon>
        <taxon>Pseudonocardiaceae</taxon>
        <taxon>Kibdelosporangium</taxon>
    </lineage>
</organism>
<keyword evidence="3" id="KW-1185">Reference proteome</keyword>
<evidence type="ECO:0000313" key="2">
    <source>
        <dbReference type="EMBL" id="MCE7003518.1"/>
    </source>
</evidence>
<evidence type="ECO:0000313" key="3">
    <source>
        <dbReference type="Proteomes" id="UP001521150"/>
    </source>
</evidence>